<keyword evidence="1" id="KW-0472">Membrane</keyword>
<comment type="caution">
    <text evidence="2">The sequence shown here is derived from an EMBL/GenBank/DDBJ whole genome shotgun (WGS) entry which is preliminary data.</text>
</comment>
<evidence type="ECO:0000313" key="2">
    <source>
        <dbReference type="EMBL" id="TFB24089.1"/>
    </source>
</evidence>
<evidence type="ECO:0000313" key="3">
    <source>
        <dbReference type="Proteomes" id="UP000297975"/>
    </source>
</evidence>
<proteinExistence type="predicted"/>
<evidence type="ECO:0000256" key="1">
    <source>
        <dbReference type="SAM" id="Phobius"/>
    </source>
</evidence>
<accession>A0A4Y8IV75</accession>
<keyword evidence="1" id="KW-1133">Transmembrane helix</keyword>
<sequence length="79" mass="9202">MKKVLLSFVGGLLIGGIISYLFLDNNDSNYEIRNYYGIDSKQVKEWDFEFIFNSGIIIAGISFIIYLVWTFIEKKTKHL</sequence>
<feature type="transmembrane region" description="Helical" evidence="1">
    <location>
        <begin position="50"/>
        <end position="72"/>
    </location>
</feature>
<name>A0A4Y8IV75_9BACI</name>
<reference evidence="2 3" key="1">
    <citation type="submission" date="2019-03" db="EMBL/GenBank/DDBJ databases">
        <authorList>
            <person name="He R.-H."/>
        </authorList>
    </citation>
    <scope>NUCLEOTIDE SEQUENCE [LARGE SCALE GENOMIC DNA]</scope>
    <source>
        <strain evidence="3">SH 714</strain>
    </source>
</reference>
<dbReference type="AlphaFoldDB" id="A0A4Y8IV75"/>
<keyword evidence="1" id="KW-0812">Transmembrane</keyword>
<dbReference type="EMBL" id="SOPW01000003">
    <property type="protein sequence ID" value="TFB24089.1"/>
    <property type="molecule type" value="Genomic_DNA"/>
</dbReference>
<organism evidence="2 3">
    <name type="scientific">Filobacillus milosensis</name>
    <dbReference type="NCBI Taxonomy" id="94137"/>
    <lineage>
        <taxon>Bacteria</taxon>
        <taxon>Bacillati</taxon>
        <taxon>Bacillota</taxon>
        <taxon>Bacilli</taxon>
        <taxon>Bacillales</taxon>
        <taxon>Bacillaceae</taxon>
        <taxon>Filobacillus</taxon>
    </lineage>
</organism>
<gene>
    <name evidence="2" type="ORF">E3U55_04555</name>
</gene>
<dbReference type="Proteomes" id="UP000297975">
    <property type="component" value="Unassembled WGS sequence"/>
</dbReference>
<dbReference type="RefSeq" id="WP_134339147.1">
    <property type="nucleotide sequence ID" value="NZ_SOPW01000003.1"/>
</dbReference>
<protein>
    <submittedName>
        <fullName evidence="2">Uncharacterized protein</fullName>
    </submittedName>
</protein>
<feature type="transmembrane region" description="Helical" evidence="1">
    <location>
        <begin position="5"/>
        <end position="23"/>
    </location>
</feature>
<keyword evidence="3" id="KW-1185">Reference proteome</keyword>